<evidence type="ECO:0008006" key="3">
    <source>
        <dbReference type="Google" id="ProtNLM"/>
    </source>
</evidence>
<dbReference type="EMBL" id="CAKKNE010000006">
    <property type="protein sequence ID" value="CAH0379733.1"/>
    <property type="molecule type" value="Genomic_DNA"/>
</dbReference>
<proteinExistence type="predicted"/>
<reference evidence="1" key="1">
    <citation type="submission" date="2021-11" db="EMBL/GenBank/DDBJ databases">
        <authorList>
            <consortium name="Genoscope - CEA"/>
            <person name="William W."/>
        </authorList>
    </citation>
    <scope>NUCLEOTIDE SEQUENCE</scope>
</reference>
<dbReference type="InterPro" id="IPR032675">
    <property type="entry name" value="LRR_dom_sf"/>
</dbReference>
<dbReference type="Gene3D" id="3.80.10.10">
    <property type="entry name" value="Ribonuclease Inhibitor"/>
    <property type="match status" value="1"/>
</dbReference>
<name>A0A8J2T2Q6_9STRA</name>
<comment type="caution">
    <text evidence="1">The sequence shown here is derived from an EMBL/GenBank/DDBJ whole genome shotgun (WGS) entry which is preliminary data.</text>
</comment>
<organism evidence="1 2">
    <name type="scientific">Pelagomonas calceolata</name>
    <dbReference type="NCBI Taxonomy" id="35677"/>
    <lineage>
        <taxon>Eukaryota</taxon>
        <taxon>Sar</taxon>
        <taxon>Stramenopiles</taxon>
        <taxon>Ochrophyta</taxon>
        <taxon>Pelagophyceae</taxon>
        <taxon>Pelagomonadales</taxon>
        <taxon>Pelagomonadaceae</taxon>
        <taxon>Pelagomonas</taxon>
    </lineage>
</organism>
<dbReference type="Proteomes" id="UP000789595">
    <property type="component" value="Unassembled WGS sequence"/>
</dbReference>
<protein>
    <recommendedName>
        <fullName evidence="3">F-box domain-containing protein</fullName>
    </recommendedName>
</protein>
<evidence type="ECO:0000313" key="2">
    <source>
        <dbReference type="Proteomes" id="UP000789595"/>
    </source>
</evidence>
<accession>A0A8J2T2Q6</accession>
<keyword evidence="2" id="KW-1185">Reference proteome</keyword>
<gene>
    <name evidence="1" type="ORF">PECAL_6P13670</name>
</gene>
<dbReference type="AlphaFoldDB" id="A0A8J2T2Q6"/>
<evidence type="ECO:0000313" key="1">
    <source>
        <dbReference type="EMBL" id="CAH0379733.1"/>
    </source>
</evidence>
<sequence>MELPEELLLAICEHLQPARYEDDAVLARDYDLSRHASHRPAAAVKVVSRGFRGHMTRTARVVRASNYRSWAEFAAQTHRHAELFEGDAPWVRDDVLSSLHKVMPRLRAVDLSIVTHLLAPRTLRGVEALVESTSLVAFHQYHGFLSSICAIVAAAPLTTLSLTIDYASVPDAFSPLEGHPTLKHLSLRFEADVAPELPESLPNLETMTIAVGPRTQFNWDSALPFCPSLKKLTIDDQCGDRLYDPSIFGALTPRTLNQLMTDLPSLESCHVARVASVVFYACSTCHDDERIICYRTPPGVSLTFGPEAFPPGFRVVLDVDTAPLPVSVAIWDYETITDLDADAVPLGYV</sequence>